<reference evidence="1" key="1">
    <citation type="submission" date="2023-01" db="EMBL/GenBank/DDBJ databases">
        <title>New crAssphage isolates infecting Bacteroides cellulosilyticus.</title>
        <authorList>
            <person name="Papudeshi B."/>
            <person name="Vega A.A."/>
            <person name="Souza C."/>
            <person name="Giles S.K."/>
            <person name="Mallawaarachchi V."/>
            <person name="Roach M.J."/>
            <person name="An M."/>
            <person name="Jacobson N."/>
            <person name="McNair K."/>
            <person name="Mora M.F."/>
            <person name="Pastrana K."/>
            <person name="Leigh C."/>
            <person name="Cram C."/>
            <person name="Plewa W.S."/>
            <person name="Grigson S.R."/>
            <person name="Bouras G.S."/>
            <person name="Decewicz P."/>
            <person name="Luque A."/>
            <person name="Droit L."/>
            <person name="Handley S."/>
            <person name="Segall A.M."/>
            <person name="Dinsdale E.A."/>
            <person name="Edwards R.A."/>
        </authorList>
    </citation>
    <scope>NUCLEOTIDE SEQUENCE</scope>
    <source>
        <strain evidence="1">Bc11</strain>
    </source>
</reference>
<name>A0AAF0D5P3_9CAUD</name>
<protein>
    <submittedName>
        <fullName evidence="1">Uncharacterized protein</fullName>
    </submittedName>
</protein>
<proteinExistence type="predicted"/>
<evidence type="ECO:0000313" key="1">
    <source>
        <dbReference type="EMBL" id="WEU69878.1"/>
    </source>
</evidence>
<accession>A0AAF0D5P3</accession>
<dbReference type="EMBL" id="OQ198719">
    <property type="protein sequence ID" value="WEU69878.1"/>
    <property type="molecule type" value="Genomic_DNA"/>
</dbReference>
<sequence length="85" mass="9834">MINLKERRMEGNQETKVMTEAEYRASIGKKNYQWMRCALGLHKLEVIDSKPIDNIRSEVVGNIIISRCACCGKIKTKTIYTKDIR</sequence>
<dbReference type="Proteomes" id="UP001269161">
    <property type="component" value="Segment"/>
</dbReference>
<dbReference type="RefSeq" id="YP_011108640.1">
    <property type="nucleotide sequence ID" value="NC_091965.1"/>
</dbReference>
<keyword evidence="2" id="KW-1185">Reference proteome</keyword>
<evidence type="ECO:0000313" key="2">
    <source>
        <dbReference type="Proteomes" id="UP001269161"/>
    </source>
</evidence>
<organism evidence="1 2">
    <name type="scientific">Caudoviricetes sp. 'Rudgehvirus jaberico'</name>
    <dbReference type="NCBI Taxonomy" id="3028515"/>
    <lineage>
        <taxon>Viruses</taxon>
        <taxon>Duplodnaviria</taxon>
        <taxon>Heunggongvirae</taxon>
        <taxon>Uroviricota</taxon>
        <taxon>Caudoviricetes</taxon>
        <taxon>Crassvirales</taxon>
        <taxon>Intestiviridae</taxon>
        <taxon>Crudevirinae</taxon>
    </lineage>
</organism>